<dbReference type="Gene3D" id="3.30.420.10">
    <property type="entry name" value="Ribonuclease H-like superfamily/Ribonuclease H"/>
    <property type="match status" value="1"/>
</dbReference>
<gene>
    <name evidence="2" type="ORF">V5N11_024836</name>
</gene>
<dbReference type="GO" id="GO:0003824">
    <property type="term" value="F:catalytic activity"/>
    <property type="evidence" value="ECO:0007669"/>
    <property type="project" value="UniProtKB-ARBA"/>
</dbReference>
<dbReference type="Proteomes" id="UP001558713">
    <property type="component" value="Unassembled WGS sequence"/>
</dbReference>
<dbReference type="InterPro" id="IPR002156">
    <property type="entry name" value="RNaseH_domain"/>
</dbReference>
<comment type="caution">
    <text evidence="2">The sequence shown here is derived from an EMBL/GenBank/DDBJ whole genome shotgun (WGS) entry which is preliminary data.</text>
</comment>
<feature type="domain" description="RNase H type-1" evidence="1">
    <location>
        <begin position="33"/>
        <end position="147"/>
    </location>
</feature>
<dbReference type="PANTHER" id="PTHR47723:SF23">
    <property type="entry name" value="REVERSE TRANSCRIPTASE-LIKE PROTEIN"/>
    <property type="match status" value="1"/>
</dbReference>
<evidence type="ECO:0000313" key="3">
    <source>
        <dbReference type="Proteomes" id="UP001558713"/>
    </source>
</evidence>
<dbReference type="PANTHER" id="PTHR47723">
    <property type="entry name" value="OS05G0353850 PROTEIN"/>
    <property type="match status" value="1"/>
</dbReference>
<dbReference type="FunFam" id="3.30.420.10:FF:000076">
    <property type="entry name" value="RBR-type E3 ubiquitin transferase"/>
    <property type="match status" value="1"/>
</dbReference>
<proteinExistence type="predicted"/>
<dbReference type="Pfam" id="PF13456">
    <property type="entry name" value="RVT_3"/>
    <property type="match status" value="1"/>
</dbReference>
<accession>A0ABD0ZR04</accession>
<keyword evidence="3" id="KW-1185">Reference proteome</keyword>
<dbReference type="InterPro" id="IPR012337">
    <property type="entry name" value="RNaseH-like_sf"/>
</dbReference>
<dbReference type="InterPro" id="IPR036397">
    <property type="entry name" value="RNaseH_sf"/>
</dbReference>
<name>A0ABD0ZR04_CARAN</name>
<dbReference type="EMBL" id="JBANAX010000696">
    <property type="protein sequence ID" value="KAL1197043.1"/>
    <property type="molecule type" value="Genomic_DNA"/>
</dbReference>
<protein>
    <submittedName>
        <fullName evidence="2">E3 ubiquitin-protein ligase RSL1</fullName>
    </submittedName>
</protein>
<evidence type="ECO:0000313" key="2">
    <source>
        <dbReference type="EMBL" id="KAL1197043.1"/>
    </source>
</evidence>
<dbReference type="AlphaFoldDB" id="A0ABD0ZR04"/>
<dbReference type="InterPro" id="IPR053151">
    <property type="entry name" value="RNase_H-like"/>
</dbReference>
<organism evidence="2 3">
    <name type="scientific">Cardamine amara subsp. amara</name>
    <dbReference type="NCBI Taxonomy" id="228776"/>
    <lineage>
        <taxon>Eukaryota</taxon>
        <taxon>Viridiplantae</taxon>
        <taxon>Streptophyta</taxon>
        <taxon>Embryophyta</taxon>
        <taxon>Tracheophyta</taxon>
        <taxon>Spermatophyta</taxon>
        <taxon>Magnoliopsida</taxon>
        <taxon>eudicotyledons</taxon>
        <taxon>Gunneridae</taxon>
        <taxon>Pentapetalae</taxon>
        <taxon>rosids</taxon>
        <taxon>malvids</taxon>
        <taxon>Brassicales</taxon>
        <taxon>Brassicaceae</taxon>
        <taxon>Cardamineae</taxon>
        <taxon>Cardamine</taxon>
    </lineage>
</organism>
<reference evidence="2 3" key="1">
    <citation type="submission" date="2024-04" db="EMBL/GenBank/DDBJ databases">
        <title>Genome assembly C_amara_ONT_v2.</title>
        <authorList>
            <person name="Yant L."/>
            <person name="Moore C."/>
            <person name="Slenker M."/>
        </authorList>
    </citation>
    <scope>NUCLEOTIDE SEQUENCE [LARGE SCALE GENOMIC DNA]</scope>
    <source>
        <tissue evidence="2">Leaf</tissue>
    </source>
</reference>
<evidence type="ECO:0000259" key="1">
    <source>
        <dbReference type="Pfam" id="PF13456"/>
    </source>
</evidence>
<sequence>MEEKCSQDGENSSPDSGFYRLYFKGLIREETKGTLVAGFGVAICSQQDDILFQMKGSIHNSAITVLEAELLALKRGLTEAVSLGVTHISIYCDHYQIFELVKGRCAPEKDSLALLMNDVQRIRQQLTSSTPIMVTRDQTNKFAYKLALETLVSKIRFRCFNRCRINLAS</sequence>
<dbReference type="SUPFAM" id="SSF53098">
    <property type="entry name" value="Ribonuclease H-like"/>
    <property type="match status" value="1"/>
</dbReference>